<dbReference type="Pfam" id="PF10442">
    <property type="entry name" value="FIST_C"/>
    <property type="match status" value="1"/>
</dbReference>
<name>A0ABN6EUW3_9BACT</name>
<feature type="domain" description="FIST" evidence="1">
    <location>
        <begin position="28"/>
        <end position="213"/>
    </location>
</feature>
<evidence type="ECO:0008006" key="5">
    <source>
        <dbReference type="Google" id="ProtNLM"/>
    </source>
</evidence>
<evidence type="ECO:0000313" key="4">
    <source>
        <dbReference type="Proteomes" id="UP001053296"/>
    </source>
</evidence>
<gene>
    <name evidence="3" type="ORF">PSDVSF_24940</name>
</gene>
<sequence length="375" mass="40303">MVMKAYVDRKGTPEALQELFETALREGPVGCLLVLSCDENAFTPEVLDPILKAVPVPLFGGTFPAIISEHQVLTRGSIVVSMERSAEIYHVSNISDPEVDIEAVLDSQVGEEECKTLLVFMDGLASRIKVFIDSLYTIFGLEINYVGAGAGSASLIRKACLITNKGLVKDSAVLATLDMESGVGVRHGWTSISGPYKVTESEGNAIISLDWHPALEVYRAVVEAYCGCSFDDSPFLNIAKGYPFGIEKLGAEKVVRDPVGLDKDGNMVCVGECPAGEYVDILHGRPSGLVKASGDAMRQARADLPDSVTPGLRLFLDCFSRLLFLDDAYAAELDAVTSDDVINIGVCSIGEIANSGKDYLEFYNKTSVIALLEGE</sequence>
<keyword evidence="4" id="KW-1185">Reference proteome</keyword>
<protein>
    <recommendedName>
        <fullName evidence="5">Histidine kinase</fullName>
    </recommendedName>
</protein>
<dbReference type="Pfam" id="PF08495">
    <property type="entry name" value="FIST"/>
    <property type="match status" value="1"/>
</dbReference>
<proteinExistence type="predicted"/>
<dbReference type="PANTHER" id="PTHR40252:SF2">
    <property type="entry name" value="BLR0328 PROTEIN"/>
    <property type="match status" value="1"/>
</dbReference>
<evidence type="ECO:0000313" key="3">
    <source>
        <dbReference type="EMBL" id="BCS89252.1"/>
    </source>
</evidence>
<evidence type="ECO:0000259" key="2">
    <source>
        <dbReference type="SMART" id="SM01204"/>
    </source>
</evidence>
<accession>A0ABN6EUW3</accession>
<dbReference type="InterPro" id="IPR013702">
    <property type="entry name" value="FIST_domain_N"/>
</dbReference>
<dbReference type="Proteomes" id="UP001053296">
    <property type="component" value="Chromosome"/>
</dbReference>
<dbReference type="PANTHER" id="PTHR40252">
    <property type="entry name" value="BLR0328 PROTEIN"/>
    <property type="match status" value="1"/>
</dbReference>
<dbReference type="SMART" id="SM01204">
    <property type="entry name" value="FIST_C"/>
    <property type="match status" value="1"/>
</dbReference>
<feature type="domain" description="FIST C-domain" evidence="2">
    <location>
        <begin position="214"/>
        <end position="355"/>
    </location>
</feature>
<evidence type="ECO:0000259" key="1">
    <source>
        <dbReference type="SMART" id="SM00897"/>
    </source>
</evidence>
<organism evidence="3 4">
    <name type="scientific">Pseudodesulfovibrio sediminis</name>
    <dbReference type="NCBI Taxonomy" id="2810563"/>
    <lineage>
        <taxon>Bacteria</taxon>
        <taxon>Pseudomonadati</taxon>
        <taxon>Thermodesulfobacteriota</taxon>
        <taxon>Desulfovibrionia</taxon>
        <taxon>Desulfovibrionales</taxon>
        <taxon>Desulfovibrionaceae</taxon>
    </lineage>
</organism>
<dbReference type="EMBL" id="AP024485">
    <property type="protein sequence ID" value="BCS89252.1"/>
    <property type="molecule type" value="Genomic_DNA"/>
</dbReference>
<dbReference type="SMART" id="SM00897">
    <property type="entry name" value="FIST"/>
    <property type="match status" value="1"/>
</dbReference>
<dbReference type="InterPro" id="IPR019494">
    <property type="entry name" value="FIST_C"/>
</dbReference>
<reference evidence="3" key="1">
    <citation type="journal article" date="2022" name="Arch. Microbiol.">
        <title>Pseudodesulfovibrio sediminis sp. nov., a mesophilic and neutrophilic sulfate-reducing bacterium isolated from sediment of a brackish lake.</title>
        <authorList>
            <person name="Takahashi A."/>
            <person name="Kojima H."/>
            <person name="Watanabe M."/>
            <person name="Fukui M."/>
        </authorList>
    </citation>
    <scope>NUCLEOTIDE SEQUENCE</scope>
    <source>
        <strain evidence="3">SF6</strain>
    </source>
</reference>